<dbReference type="Proteomes" id="UP001266305">
    <property type="component" value="Unassembled WGS sequence"/>
</dbReference>
<evidence type="ECO:0000313" key="2">
    <source>
        <dbReference type="EMBL" id="KAK2095042.1"/>
    </source>
</evidence>
<sequence length="84" mass="9110">MEVTPDPVITARLANISLWYTPVTPMEICTSQAGIITMEGHFHWQHSLAVTAAVGDSSSSSASTWSFYPDPPSPMLTPETSRES</sequence>
<reference evidence="2 3" key="1">
    <citation type="submission" date="2023-05" db="EMBL/GenBank/DDBJ databases">
        <title>B98-5 Cell Line De Novo Hybrid Assembly: An Optical Mapping Approach.</title>
        <authorList>
            <person name="Kananen K."/>
            <person name="Auerbach J.A."/>
            <person name="Kautto E."/>
            <person name="Blachly J.S."/>
        </authorList>
    </citation>
    <scope>NUCLEOTIDE SEQUENCE [LARGE SCALE GENOMIC DNA]</scope>
    <source>
        <strain evidence="2">B95-8</strain>
        <tissue evidence="2">Cell line</tissue>
    </source>
</reference>
<protein>
    <submittedName>
        <fullName evidence="2">Uncharacterized protein</fullName>
    </submittedName>
</protein>
<comment type="caution">
    <text evidence="2">The sequence shown here is derived from an EMBL/GenBank/DDBJ whole genome shotgun (WGS) entry which is preliminary data.</text>
</comment>
<evidence type="ECO:0000313" key="3">
    <source>
        <dbReference type="Proteomes" id="UP001266305"/>
    </source>
</evidence>
<evidence type="ECO:0000256" key="1">
    <source>
        <dbReference type="SAM" id="MobiDB-lite"/>
    </source>
</evidence>
<feature type="compositionally biased region" description="Low complexity" evidence="1">
    <location>
        <begin position="57"/>
        <end position="66"/>
    </location>
</feature>
<gene>
    <name evidence="2" type="ORF">P7K49_026458</name>
</gene>
<dbReference type="EMBL" id="JASSZA010000013">
    <property type="protein sequence ID" value="KAK2095042.1"/>
    <property type="molecule type" value="Genomic_DNA"/>
</dbReference>
<feature type="region of interest" description="Disordered" evidence="1">
    <location>
        <begin position="57"/>
        <end position="84"/>
    </location>
</feature>
<proteinExistence type="predicted"/>
<keyword evidence="3" id="KW-1185">Reference proteome</keyword>
<name>A0ABQ9UDA0_SAGOE</name>
<accession>A0ABQ9UDA0</accession>
<organism evidence="2 3">
    <name type="scientific">Saguinus oedipus</name>
    <name type="common">Cotton-top tamarin</name>
    <name type="synonym">Oedipomidas oedipus</name>
    <dbReference type="NCBI Taxonomy" id="9490"/>
    <lineage>
        <taxon>Eukaryota</taxon>
        <taxon>Metazoa</taxon>
        <taxon>Chordata</taxon>
        <taxon>Craniata</taxon>
        <taxon>Vertebrata</taxon>
        <taxon>Euteleostomi</taxon>
        <taxon>Mammalia</taxon>
        <taxon>Eutheria</taxon>
        <taxon>Euarchontoglires</taxon>
        <taxon>Primates</taxon>
        <taxon>Haplorrhini</taxon>
        <taxon>Platyrrhini</taxon>
        <taxon>Cebidae</taxon>
        <taxon>Callitrichinae</taxon>
        <taxon>Saguinus</taxon>
    </lineage>
</organism>